<evidence type="ECO:0000256" key="3">
    <source>
        <dbReference type="ARBA" id="ARBA00035804"/>
    </source>
</evidence>
<accession>A0A8J1MA25</accession>
<reference evidence="8" key="1">
    <citation type="submission" date="2025-08" db="UniProtKB">
        <authorList>
            <consortium name="RefSeq"/>
        </authorList>
    </citation>
    <scope>IDENTIFICATION</scope>
    <source>
        <strain evidence="8">J_2021</strain>
        <tissue evidence="8">Erythrocytes</tissue>
    </source>
</reference>
<dbReference type="RefSeq" id="XP_041438196.1">
    <property type="nucleotide sequence ID" value="XM_041582262.1"/>
</dbReference>
<dbReference type="GeneID" id="121400005"/>
<feature type="compositionally biased region" description="Basic and acidic residues" evidence="5">
    <location>
        <begin position="165"/>
        <end position="183"/>
    </location>
</feature>
<evidence type="ECO:0000256" key="4">
    <source>
        <dbReference type="ARBA" id="ARBA00048078"/>
    </source>
</evidence>
<evidence type="ECO:0000313" key="7">
    <source>
        <dbReference type="Proteomes" id="UP000186698"/>
    </source>
</evidence>
<protein>
    <recommendedName>
        <fullName evidence="1">1-alkyl-2-acetylglycerophosphocholine esterase</fullName>
        <ecNumber evidence="1">3.1.1.47</ecNumber>
    </recommendedName>
</protein>
<comment type="catalytic activity">
    <reaction evidence="4">
        <text>a 1-O-alkyl-2-acetyl-sn-glycero-3-phosphocholine + H2O = a 1-O-alkyl-sn-glycero-3-phosphocholine + acetate + H(+)</text>
        <dbReference type="Rhea" id="RHEA:17777"/>
        <dbReference type="ChEBI" id="CHEBI:15377"/>
        <dbReference type="ChEBI" id="CHEBI:15378"/>
        <dbReference type="ChEBI" id="CHEBI:30089"/>
        <dbReference type="ChEBI" id="CHEBI:30909"/>
        <dbReference type="ChEBI" id="CHEBI:36707"/>
        <dbReference type="EC" id="3.1.1.47"/>
    </reaction>
    <physiologicalReaction direction="left-to-right" evidence="4">
        <dbReference type="Rhea" id="RHEA:17778"/>
    </physiologicalReaction>
</comment>
<evidence type="ECO:0000256" key="2">
    <source>
        <dbReference type="ARBA" id="ARBA00023721"/>
    </source>
</evidence>
<evidence type="ECO:0000256" key="1">
    <source>
        <dbReference type="ARBA" id="ARBA00013201"/>
    </source>
</evidence>
<evidence type="ECO:0000259" key="6">
    <source>
        <dbReference type="Pfam" id="PF13472"/>
    </source>
</evidence>
<dbReference type="InterPro" id="IPR036514">
    <property type="entry name" value="SGNH_hydro_sf"/>
</dbReference>
<dbReference type="SUPFAM" id="SSF52266">
    <property type="entry name" value="SGNH hydrolase"/>
    <property type="match status" value="1"/>
</dbReference>
<comment type="catalytic activity">
    <reaction evidence="2">
        <text>1-O-hexadecyl-2-acetyl-sn-glycero-3-phosphocholine + H2O = 1-O-hexadecyl-sn-glycero-3-phosphocholine + acetate + H(+)</text>
        <dbReference type="Rhea" id="RHEA:40479"/>
        <dbReference type="ChEBI" id="CHEBI:15377"/>
        <dbReference type="ChEBI" id="CHEBI:15378"/>
        <dbReference type="ChEBI" id="CHEBI:30089"/>
        <dbReference type="ChEBI" id="CHEBI:44811"/>
        <dbReference type="ChEBI" id="CHEBI:64496"/>
    </reaction>
    <physiologicalReaction direction="left-to-right" evidence="2">
        <dbReference type="Rhea" id="RHEA:40480"/>
    </physiologicalReaction>
</comment>
<feature type="compositionally biased region" description="Low complexity" evidence="5">
    <location>
        <begin position="73"/>
        <end position="82"/>
    </location>
</feature>
<dbReference type="Proteomes" id="UP000186698">
    <property type="component" value="Chromosome 2L"/>
</dbReference>
<feature type="compositionally biased region" description="Low complexity" evidence="5">
    <location>
        <begin position="24"/>
        <end position="38"/>
    </location>
</feature>
<dbReference type="Gene3D" id="3.40.50.1110">
    <property type="entry name" value="SGNH hydrolase"/>
    <property type="match status" value="1"/>
</dbReference>
<evidence type="ECO:0000256" key="5">
    <source>
        <dbReference type="SAM" id="MobiDB-lite"/>
    </source>
</evidence>
<comment type="catalytic activity">
    <reaction evidence="3">
        <text>1-O-hexadecyl-2-acetyl-sn-glycero-3-phosphate + H2O = 1-O-hexadecyl-sn-glycero-3-phosphate + acetate + H(+)</text>
        <dbReference type="Rhea" id="RHEA:41704"/>
        <dbReference type="ChEBI" id="CHEBI:15377"/>
        <dbReference type="ChEBI" id="CHEBI:15378"/>
        <dbReference type="ChEBI" id="CHEBI:30089"/>
        <dbReference type="ChEBI" id="CHEBI:77580"/>
        <dbReference type="ChEBI" id="CHEBI:78385"/>
    </reaction>
    <physiologicalReaction direction="left-to-right" evidence="3">
        <dbReference type="Rhea" id="RHEA:41705"/>
    </physiologicalReaction>
</comment>
<feature type="region of interest" description="Disordered" evidence="5">
    <location>
        <begin position="15"/>
        <end position="279"/>
    </location>
</feature>
<dbReference type="InterPro" id="IPR013830">
    <property type="entry name" value="SGNH_hydro"/>
</dbReference>
<feature type="region of interest" description="Disordered" evidence="5">
    <location>
        <begin position="344"/>
        <end position="368"/>
    </location>
</feature>
<dbReference type="AlphaFoldDB" id="A0A8J1MA25"/>
<feature type="domain" description="SGNH hydrolase-type esterase" evidence="6">
    <location>
        <begin position="426"/>
        <end position="553"/>
    </location>
</feature>
<keyword evidence="7" id="KW-1185">Reference proteome</keyword>
<dbReference type="EC" id="3.1.1.47" evidence="1"/>
<sequence>MAALKELLARIRAQASEQGDDWVRQQLAAQPAPTARQAASRRRTRPPERLSPAVSSRSSQRRRMRSPSPPVAGPGSSVGASAADRRGTGKKQQGGRMPCRGQGAGRRSRAGMRLGAGSQDGADRSPVVRGGATAGSSPGRSRRESAARRGSSSSRGETTQAGQRQTDRRSTDRESERRQREPAAQRGGHGGRAATSGTDLAGEPGGSSRVSMAAPPAGGDRDGGGFSRCLSPQGAAQRSGGPQQGREGSTSRHREEDRGAASSVTGCAGGRGGPPPANMGAPSVGGCWAGGVSSLLLPLQGSSGQDWSSGLGTAGEAPGTSDGSSGHRATATTDSIMEALRTAPASGPSAGTVQAVGSEGSRGPHPFPRLPMEDPVRYLAGSRRCMVWVMGHSYIFWAEQRAGLREKGRRFWLPADAVEVQWHGKRGLSWLQIRAWIEDKFRQEGPPDVLVLHAGGNDVGKIPMRDLIGRMKQDLVRIRAMAPRLVVIWSQIVPRLVWRGARDLKAVQRTRAKINAAMTKFVHKAGGIVVRHVMLERDPKYYRPDGVHLNGLGLEVFNYGLREGVEVAIQVWRGMRD</sequence>
<feature type="compositionally biased region" description="Basic and acidic residues" evidence="5">
    <location>
        <begin position="249"/>
        <end position="259"/>
    </location>
</feature>
<dbReference type="Pfam" id="PF13472">
    <property type="entry name" value="Lipase_GDSL_2"/>
    <property type="match status" value="1"/>
</dbReference>
<organism evidence="7 8">
    <name type="scientific">Xenopus laevis</name>
    <name type="common">African clawed frog</name>
    <dbReference type="NCBI Taxonomy" id="8355"/>
    <lineage>
        <taxon>Eukaryota</taxon>
        <taxon>Metazoa</taxon>
        <taxon>Chordata</taxon>
        <taxon>Craniata</taxon>
        <taxon>Vertebrata</taxon>
        <taxon>Euteleostomi</taxon>
        <taxon>Amphibia</taxon>
        <taxon>Batrachia</taxon>
        <taxon>Anura</taxon>
        <taxon>Pipoidea</taxon>
        <taxon>Pipidae</taxon>
        <taxon>Xenopodinae</taxon>
        <taxon>Xenopus</taxon>
        <taxon>Xenopus</taxon>
    </lineage>
</organism>
<name>A0A8J1MA25_XENLA</name>
<proteinExistence type="predicted"/>
<gene>
    <name evidence="8" type="primary">LOC121400005</name>
</gene>
<evidence type="ECO:0000313" key="8">
    <source>
        <dbReference type="RefSeq" id="XP_041438196.1"/>
    </source>
</evidence>
<feature type="region of interest" description="Disordered" evidence="5">
    <location>
        <begin position="301"/>
        <end position="330"/>
    </location>
</feature>